<evidence type="ECO:0008006" key="5">
    <source>
        <dbReference type="Google" id="ProtNLM"/>
    </source>
</evidence>
<name>A0A444Z8S2_ARAHY</name>
<keyword evidence="1" id="KW-0175">Coiled coil</keyword>
<dbReference type="EMBL" id="SDMP01000015">
    <property type="protein sequence ID" value="RYR10572.1"/>
    <property type="molecule type" value="Genomic_DNA"/>
</dbReference>
<gene>
    <name evidence="3" type="ORF">Ahy_B05g079003</name>
</gene>
<evidence type="ECO:0000313" key="3">
    <source>
        <dbReference type="EMBL" id="RYR10572.1"/>
    </source>
</evidence>
<evidence type="ECO:0000256" key="1">
    <source>
        <dbReference type="SAM" id="Coils"/>
    </source>
</evidence>
<keyword evidence="4" id="KW-1185">Reference proteome</keyword>
<comment type="caution">
    <text evidence="3">The sequence shown here is derived from an EMBL/GenBank/DDBJ whole genome shotgun (WGS) entry which is preliminary data.</text>
</comment>
<organism evidence="3 4">
    <name type="scientific">Arachis hypogaea</name>
    <name type="common">Peanut</name>
    <dbReference type="NCBI Taxonomy" id="3818"/>
    <lineage>
        <taxon>Eukaryota</taxon>
        <taxon>Viridiplantae</taxon>
        <taxon>Streptophyta</taxon>
        <taxon>Embryophyta</taxon>
        <taxon>Tracheophyta</taxon>
        <taxon>Spermatophyta</taxon>
        <taxon>Magnoliopsida</taxon>
        <taxon>eudicotyledons</taxon>
        <taxon>Gunneridae</taxon>
        <taxon>Pentapetalae</taxon>
        <taxon>rosids</taxon>
        <taxon>fabids</taxon>
        <taxon>Fabales</taxon>
        <taxon>Fabaceae</taxon>
        <taxon>Papilionoideae</taxon>
        <taxon>50 kb inversion clade</taxon>
        <taxon>dalbergioids sensu lato</taxon>
        <taxon>Dalbergieae</taxon>
        <taxon>Pterocarpus clade</taxon>
        <taxon>Arachis</taxon>
    </lineage>
</organism>
<feature type="region of interest" description="Disordered" evidence="2">
    <location>
        <begin position="27"/>
        <end position="51"/>
    </location>
</feature>
<feature type="region of interest" description="Disordered" evidence="2">
    <location>
        <begin position="418"/>
        <end position="447"/>
    </location>
</feature>
<feature type="region of interest" description="Disordered" evidence="2">
    <location>
        <begin position="282"/>
        <end position="314"/>
    </location>
</feature>
<feature type="coiled-coil region" evidence="1">
    <location>
        <begin position="188"/>
        <end position="215"/>
    </location>
</feature>
<sequence length="670" mass="74945">MSIKNSGFKDNEYKEFQVRREAVEWLNSGGDNSGEHDNDRGGGGQPSNDNRGTLSSYFRGLSITSGEKSVSIVGGCSSSFEVVVDFKGRFAVPCVKKEEEVVVAGDMEEMLRRVCVAVSFPPPSYYHMDSCTREGGNVVGFIVVISDNHLGLKLITRGVLFSDEVKARQDASLKMLKKIVETTKLTVVDFNYNRVRELELEKSRLKEEVSALQSYLFGITCKSKLMDVAITQSLNQRSNWLSYVKLDLVPEKEGIGLYCTFLAVTLAQELKLLMEVTMTKHAKATETDPSMDEQQAMESGIDKDVPNDGTKSSNDMDHKLLDIFSRINEHLRHEDRTTEAILISQADQIQKLTEVIMGHGKVLKALLREQRKSSDVVHEEVVQSVKKGSQKVLNPQMCAHPKSKVCEGTKASKCNTTRNKEKAKVIKSGQQATKKGKGKKNAEGFHSNIPAPPLKRKLYFDPVDDSNSVSDVRQQSPGTPFTYYTHLSSFMNGAEMPECFDLLFRPSPGVQFIGMELAVAAYIFSATLPKKEMLVLDDHCNETRESLQTLIPGRIVVDDDVEQGQTFYPRCSSYILVEPEIGQQAPNSVDCGIWVAQWMIQSHVWRDYNLQVVNDATRMRLAVDLVMGRHNVIRNDISQMAVDSWDKMVRSSVKKTRNATNPPLSPNLSF</sequence>
<proteinExistence type="predicted"/>
<reference evidence="3 4" key="1">
    <citation type="submission" date="2019-01" db="EMBL/GenBank/DDBJ databases">
        <title>Sequencing of cultivated peanut Arachis hypogaea provides insights into genome evolution and oil improvement.</title>
        <authorList>
            <person name="Chen X."/>
        </authorList>
    </citation>
    <scope>NUCLEOTIDE SEQUENCE [LARGE SCALE GENOMIC DNA]</scope>
    <source>
        <strain evidence="4">cv. Fuhuasheng</strain>
        <tissue evidence="3">Leaves</tissue>
    </source>
</reference>
<protein>
    <recommendedName>
        <fullName evidence="5">Ubiquitin-like protease family profile domain-containing protein</fullName>
    </recommendedName>
</protein>
<accession>A0A444Z8S2</accession>
<dbReference type="Proteomes" id="UP000289738">
    <property type="component" value="Chromosome B05"/>
</dbReference>
<evidence type="ECO:0000313" key="4">
    <source>
        <dbReference type="Proteomes" id="UP000289738"/>
    </source>
</evidence>
<dbReference type="AlphaFoldDB" id="A0A444Z8S2"/>
<evidence type="ECO:0000256" key="2">
    <source>
        <dbReference type="SAM" id="MobiDB-lite"/>
    </source>
</evidence>